<dbReference type="PRINTS" id="PR00691">
    <property type="entry name" value="ADHESINB"/>
</dbReference>
<evidence type="ECO:0000313" key="7">
    <source>
        <dbReference type="Proteomes" id="UP000317893"/>
    </source>
</evidence>
<dbReference type="Proteomes" id="UP000317893">
    <property type="component" value="Unassembled WGS sequence"/>
</dbReference>
<dbReference type="Pfam" id="PF01297">
    <property type="entry name" value="ZnuA"/>
    <property type="match status" value="1"/>
</dbReference>
<sequence>MSRRLTAPALLLGLGLAATTALSACSGTGSSSSAAARADGRLAVVASFYPLQYAVQQIGGEHVTVTSLTKPGAEPHDVELTPQDVASVSTASLVVYEKSFQPAVDEAVAQEGQGHAFDVAPTADLTLAAPAEDGEAPAAGAKDPHFWLDPQRYAAVAKALGARLAELDPAHAASYGSATSAFVAKLSALDTAFREGTRTCERRQLVTSHAAFGYLSQRYGFTQVPITGLDPEVEPSAQDLARVADFVRANEVTTIYAETLVEPKFADTVARSTGATVATLDPLEGLTSASKGSDYLEVMRSNLTALRAGQSCS</sequence>
<evidence type="ECO:0000256" key="4">
    <source>
        <dbReference type="RuleBase" id="RU003512"/>
    </source>
</evidence>
<evidence type="ECO:0000256" key="3">
    <source>
        <dbReference type="ARBA" id="ARBA00022729"/>
    </source>
</evidence>
<dbReference type="InterPro" id="IPR006129">
    <property type="entry name" value="AdhesinB"/>
</dbReference>
<keyword evidence="2 4" id="KW-0813">Transport</keyword>
<dbReference type="InterPro" id="IPR006128">
    <property type="entry name" value="Lipoprotein_PsaA-like"/>
</dbReference>
<evidence type="ECO:0000256" key="2">
    <source>
        <dbReference type="ARBA" id="ARBA00022448"/>
    </source>
</evidence>
<dbReference type="AlphaFoldDB" id="A0A542E677"/>
<dbReference type="SUPFAM" id="SSF53807">
    <property type="entry name" value="Helical backbone' metal receptor"/>
    <property type="match status" value="1"/>
</dbReference>
<dbReference type="EMBL" id="VFMN01000001">
    <property type="protein sequence ID" value="TQJ10814.1"/>
    <property type="molecule type" value="Genomic_DNA"/>
</dbReference>
<dbReference type="InterPro" id="IPR050492">
    <property type="entry name" value="Bact_metal-bind_prot9"/>
</dbReference>
<reference evidence="6 7" key="1">
    <citation type="submission" date="2019-06" db="EMBL/GenBank/DDBJ databases">
        <title>Sequencing the genomes of 1000 actinobacteria strains.</title>
        <authorList>
            <person name="Klenk H.-P."/>
        </authorList>
    </citation>
    <scope>NUCLEOTIDE SEQUENCE [LARGE SCALE GENOMIC DNA]</scope>
    <source>
        <strain evidence="6 7">DSM 18607</strain>
    </source>
</reference>
<dbReference type="OrthoDB" id="9810636at2"/>
<keyword evidence="3 5" id="KW-0732">Signal</keyword>
<evidence type="ECO:0000256" key="1">
    <source>
        <dbReference type="ARBA" id="ARBA00011028"/>
    </source>
</evidence>
<name>A0A542E677_9MICO</name>
<dbReference type="GO" id="GO:0030001">
    <property type="term" value="P:metal ion transport"/>
    <property type="evidence" value="ECO:0007669"/>
    <property type="project" value="InterPro"/>
</dbReference>
<proteinExistence type="inferred from homology"/>
<organism evidence="6 7">
    <name type="scientific">Lapillicoccus jejuensis</name>
    <dbReference type="NCBI Taxonomy" id="402171"/>
    <lineage>
        <taxon>Bacteria</taxon>
        <taxon>Bacillati</taxon>
        <taxon>Actinomycetota</taxon>
        <taxon>Actinomycetes</taxon>
        <taxon>Micrococcales</taxon>
        <taxon>Intrasporangiaceae</taxon>
        <taxon>Lapillicoccus</taxon>
    </lineage>
</organism>
<gene>
    <name evidence="6" type="ORF">FB458_3955</name>
</gene>
<dbReference type="PANTHER" id="PTHR42953:SF3">
    <property type="entry name" value="HIGH-AFFINITY ZINC UPTAKE SYSTEM PROTEIN ZNUA"/>
    <property type="match status" value="1"/>
</dbReference>
<dbReference type="PROSITE" id="PS51257">
    <property type="entry name" value="PROKAR_LIPOPROTEIN"/>
    <property type="match status" value="1"/>
</dbReference>
<evidence type="ECO:0000256" key="5">
    <source>
        <dbReference type="SAM" id="SignalP"/>
    </source>
</evidence>
<feature type="signal peptide" evidence="5">
    <location>
        <begin position="1"/>
        <end position="23"/>
    </location>
</feature>
<dbReference type="PRINTS" id="PR00690">
    <property type="entry name" value="ADHESNFAMILY"/>
</dbReference>
<protein>
    <submittedName>
        <fullName evidence="6">Zinc transport system substrate-binding protein</fullName>
    </submittedName>
</protein>
<dbReference type="InterPro" id="IPR006127">
    <property type="entry name" value="ZnuA-like"/>
</dbReference>
<dbReference type="Gene3D" id="3.40.50.1980">
    <property type="entry name" value="Nitrogenase molybdenum iron protein domain"/>
    <property type="match status" value="2"/>
</dbReference>
<accession>A0A542E677</accession>
<keyword evidence="7" id="KW-1185">Reference proteome</keyword>
<evidence type="ECO:0000313" key="6">
    <source>
        <dbReference type="EMBL" id="TQJ10814.1"/>
    </source>
</evidence>
<dbReference type="GO" id="GO:0007155">
    <property type="term" value="P:cell adhesion"/>
    <property type="evidence" value="ECO:0007669"/>
    <property type="project" value="InterPro"/>
</dbReference>
<comment type="caution">
    <text evidence="6">The sequence shown here is derived from an EMBL/GenBank/DDBJ whole genome shotgun (WGS) entry which is preliminary data.</text>
</comment>
<feature type="chain" id="PRO_5022053413" evidence="5">
    <location>
        <begin position="24"/>
        <end position="313"/>
    </location>
</feature>
<dbReference type="RefSeq" id="WP_141849987.1">
    <property type="nucleotide sequence ID" value="NZ_BAAAPR010000010.1"/>
</dbReference>
<comment type="similarity">
    <text evidence="1 4">Belongs to the bacterial solute-binding protein 9 family.</text>
</comment>
<dbReference type="GO" id="GO:0046872">
    <property type="term" value="F:metal ion binding"/>
    <property type="evidence" value="ECO:0007669"/>
    <property type="project" value="InterPro"/>
</dbReference>
<dbReference type="PANTHER" id="PTHR42953">
    <property type="entry name" value="HIGH-AFFINITY ZINC UPTAKE SYSTEM PROTEIN ZNUA-RELATED"/>
    <property type="match status" value="1"/>
</dbReference>